<dbReference type="Pfam" id="PF00250">
    <property type="entry name" value="Forkhead"/>
    <property type="match status" value="1"/>
</dbReference>
<proteinExistence type="predicted"/>
<dbReference type="AlphaFoldDB" id="R7V8Z0"/>
<dbReference type="InterPro" id="IPR036388">
    <property type="entry name" value="WH-like_DNA-bd_sf"/>
</dbReference>
<accession>R7V8Z0</accession>
<evidence type="ECO:0000313" key="4">
    <source>
        <dbReference type="EMBL" id="ELU12826.1"/>
    </source>
</evidence>
<reference evidence="4 6" key="2">
    <citation type="journal article" date="2013" name="Nature">
        <title>Insights into bilaterian evolution from three spiralian genomes.</title>
        <authorList>
            <person name="Simakov O."/>
            <person name="Marletaz F."/>
            <person name="Cho S.J."/>
            <person name="Edsinger-Gonzales E."/>
            <person name="Havlak P."/>
            <person name="Hellsten U."/>
            <person name="Kuo D.H."/>
            <person name="Larsson T."/>
            <person name="Lv J."/>
            <person name="Arendt D."/>
            <person name="Savage R."/>
            <person name="Osoegawa K."/>
            <person name="de Jong P."/>
            <person name="Grimwood J."/>
            <person name="Chapman J.A."/>
            <person name="Shapiro H."/>
            <person name="Aerts A."/>
            <person name="Otillar R.P."/>
            <person name="Terry A.Y."/>
            <person name="Boore J.L."/>
            <person name="Grigoriev I.V."/>
            <person name="Lindberg D.R."/>
            <person name="Seaver E.C."/>
            <person name="Weisblat D.A."/>
            <person name="Putnam N.H."/>
            <person name="Rokhsar D.S."/>
        </authorList>
    </citation>
    <scope>NUCLEOTIDE SEQUENCE</scope>
    <source>
        <strain evidence="4 6">I ESC-2004</strain>
    </source>
</reference>
<dbReference type="SMART" id="SM00339">
    <property type="entry name" value="FH"/>
    <property type="match status" value="1"/>
</dbReference>
<sequence>MQTSGDVDDDLRDLSFMSDTSFENLQEVARGARGKFPTINLFTRTSSENCTADRTDVKTNNSQVKQIPRKKDKYRAVITEALKENGPLGARDIYAWIQKNHPDIPIRDESHWKSSVRHELTVSPHFHKTLKISGGWLWDIDPLGKSGTVYPRCKKLRERPHFHFQGQSSIPTIIPNEMSCIQGVQFLPHPIPNYLPTAAYPPLFLCPTPQNMSTQDFFPFEFPQPTLIPTEYFTG</sequence>
<dbReference type="GO" id="GO:0005634">
    <property type="term" value="C:nucleus"/>
    <property type="evidence" value="ECO:0007669"/>
    <property type="project" value="UniProtKB-SubCell"/>
</dbReference>
<keyword evidence="2" id="KW-0539">Nucleus</keyword>
<dbReference type="STRING" id="283909.R7V8Z0"/>
<dbReference type="GO" id="GO:0043565">
    <property type="term" value="F:sequence-specific DNA binding"/>
    <property type="evidence" value="ECO:0007669"/>
    <property type="project" value="InterPro"/>
</dbReference>
<keyword evidence="1 2" id="KW-0238">DNA-binding</keyword>
<dbReference type="EnsemblMetazoa" id="CapteT186510">
    <property type="protein sequence ID" value="CapteP186510"/>
    <property type="gene ID" value="CapteG186510"/>
</dbReference>
<dbReference type="EMBL" id="AMQN01005290">
    <property type="status" value="NOT_ANNOTATED_CDS"/>
    <property type="molecule type" value="Genomic_DNA"/>
</dbReference>
<evidence type="ECO:0000256" key="1">
    <source>
        <dbReference type="ARBA" id="ARBA00023125"/>
    </source>
</evidence>
<dbReference type="Gene3D" id="1.10.10.10">
    <property type="entry name" value="Winged helix-like DNA-binding domain superfamily/Winged helix DNA-binding domain"/>
    <property type="match status" value="1"/>
</dbReference>
<reference evidence="6" key="1">
    <citation type="submission" date="2012-12" db="EMBL/GenBank/DDBJ databases">
        <authorList>
            <person name="Hellsten U."/>
            <person name="Grimwood J."/>
            <person name="Chapman J.A."/>
            <person name="Shapiro H."/>
            <person name="Aerts A."/>
            <person name="Otillar R.P."/>
            <person name="Terry A.Y."/>
            <person name="Boore J.L."/>
            <person name="Simakov O."/>
            <person name="Marletaz F."/>
            <person name="Cho S.-J."/>
            <person name="Edsinger-Gonzales E."/>
            <person name="Havlak P."/>
            <person name="Kuo D.-H."/>
            <person name="Larsson T."/>
            <person name="Lv J."/>
            <person name="Arendt D."/>
            <person name="Savage R."/>
            <person name="Osoegawa K."/>
            <person name="de Jong P."/>
            <person name="Lindberg D.R."/>
            <person name="Seaver E.C."/>
            <person name="Weisblat D.A."/>
            <person name="Putnam N.H."/>
            <person name="Grigoriev I.V."/>
            <person name="Rokhsar D.S."/>
        </authorList>
    </citation>
    <scope>NUCLEOTIDE SEQUENCE</scope>
    <source>
        <strain evidence="6">I ESC-2004</strain>
    </source>
</reference>
<evidence type="ECO:0000259" key="3">
    <source>
        <dbReference type="PROSITE" id="PS50039"/>
    </source>
</evidence>
<feature type="DNA-binding region" description="Fork-head" evidence="2">
    <location>
        <begin position="69"/>
        <end position="160"/>
    </location>
</feature>
<organism evidence="4">
    <name type="scientific">Capitella teleta</name>
    <name type="common">Polychaete worm</name>
    <dbReference type="NCBI Taxonomy" id="283909"/>
    <lineage>
        <taxon>Eukaryota</taxon>
        <taxon>Metazoa</taxon>
        <taxon>Spiralia</taxon>
        <taxon>Lophotrochozoa</taxon>
        <taxon>Annelida</taxon>
        <taxon>Polychaeta</taxon>
        <taxon>Sedentaria</taxon>
        <taxon>Scolecida</taxon>
        <taxon>Capitellidae</taxon>
        <taxon>Capitella</taxon>
    </lineage>
</organism>
<dbReference type="GO" id="GO:0003700">
    <property type="term" value="F:DNA-binding transcription factor activity"/>
    <property type="evidence" value="ECO:0007669"/>
    <property type="project" value="InterPro"/>
</dbReference>
<evidence type="ECO:0000313" key="5">
    <source>
        <dbReference type="EnsemblMetazoa" id="CapteP186510"/>
    </source>
</evidence>
<dbReference type="PROSITE" id="PS00658">
    <property type="entry name" value="FORK_HEAD_2"/>
    <property type="match status" value="1"/>
</dbReference>
<feature type="domain" description="Fork-head" evidence="3">
    <location>
        <begin position="69"/>
        <end position="160"/>
    </location>
</feature>
<name>R7V8Z0_CAPTE</name>
<evidence type="ECO:0000256" key="2">
    <source>
        <dbReference type="PROSITE-ProRule" id="PRU00089"/>
    </source>
</evidence>
<protein>
    <recommendedName>
        <fullName evidence="3">Fork-head domain-containing protein</fullName>
    </recommendedName>
</protein>
<evidence type="ECO:0000313" key="6">
    <source>
        <dbReference type="Proteomes" id="UP000014760"/>
    </source>
</evidence>
<dbReference type="PROSITE" id="PS50039">
    <property type="entry name" value="FORK_HEAD_3"/>
    <property type="match status" value="1"/>
</dbReference>
<dbReference type="EMBL" id="KB295624">
    <property type="protein sequence ID" value="ELU12826.1"/>
    <property type="molecule type" value="Genomic_DNA"/>
</dbReference>
<dbReference type="InterPro" id="IPR030456">
    <property type="entry name" value="TF_fork_head_CS_2"/>
</dbReference>
<reference evidence="5" key="3">
    <citation type="submission" date="2015-06" db="UniProtKB">
        <authorList>
            <consortium name="EnsemblMetazoa"/>
        </authorList>
    </citation>
    <scope>IDENTIFICATION</scope>
</reference>
<comment type="subcellular location">
    <subcellularLocation>
        <location evidence="2">Nucleus</location>
    </subcellularLocation>
</comment>
<dbReference type="SUPFAM" id="SSF46785">
    <property type="entry name" value="Winged helix' DNA-binding domain"/>
    <property type="match status" value="1"/>
</dbReference>
<dbReference type="InterPro" id="IPR001766">
    <property type="entry name" value="Fork_head_dom"/>
</dbReference>
<dbReference type="Proteomes" id="UP000014760">
    <property type="component" value="Unassembled WGS sequence"/>
</dbReference>
<gene>
    <name evidence="4" type="ORF">CAPTEDRAFT_186510</name>
</gene>
<keyword evidence="6" id="KW-1185">Reference proteome</keyword>
<dbReference type="HOGENOM" id="CLU_1181166_0_0_1"/>
<dbReference type="InterPro" id="IPR036390">
    <property type="entry name" value="WH_DNA-bd_sf"/>
</dbReference>